<gene>
    <name evidence="2" type="ORF">TRSC58_07629</name>
</gene>
<feature type="transmembrane region" description="Helical" evidence="1">
    <location>
        <begin position="27"/>
        <end position="49"/>
    </location>
</feature>
<sequence length="89" mass="10644">MYFLFIFLSSFGVGAYANLLGVRLFSSPFIFFFFLLIFLCLYLIVFFFFTVETPARRLPHVFPSMSCPFRCFPPFFFSWQRTSGFLLFY</sequence>
<keyword evidence="1" id="KW-1133">Transmembrane helix</keyword>
<dbReference type="Proteomes" id="UP000031737">
    <property type="component" value="Unassembled WGS sequence"/>
</dbReference>
<evidence type="ECO:0000313" key="3">
    <source>
        <dbReference type="Proteomes" id="UP000031737"/>
    </source>
</evidence>
<evidence type="ECO:0000256" key="1">
    <source>
        <dbReference type="SAM" id="Phobius"/>
    </source>
</evidence>
<dbReference type="VEuPathDB" id="TriTrypDB:TRSC58_07629"/>
<accession>A0A061IRR9</accession>
<reference evidence="2 3" key="1">
    <citation type="submission" date="2013-07" db="EMBL/GenBank/DDBJ databases">
        <authorList>
            <person name="Stoco P.H."/>
            <person name="Wagner G."/>
            <person name="Gerber A."/>
            <person name="Zaha A."/>
            <person name="Thompson C."/>
            <person name="Bartholomeu D.C."/>
            <person name="Luckemeyer D.D."/>
            <person name="Bahia D."/>
            <person name="Loreto E."/>
            <person name="Prestes E.B."/>
            <person name="Lima F.M."/>
            <person name="Rodrigues-Luiz G."/>
            <person name="Vallejo G.A."/>
            <person name="Filho J.F."/>
            <person name="Monteiro K.M."/>
            <person name="Tyler K.M."/>
            <person name="de Almeida L.G."/>
            <person name="Ortiz M.F."/>
            <person name="Siervo M.A."/>
            <person name="de Moraes M.H."/>
            <person name="Cunha O.L."/>
            <person name="Mendonca-Neto R."/>
            <person name="Silva R."/>
            <person name="Teixeira S.M."/>
            <person name="Murta S.M."/>
            <person name="Sincero T.C."/>
            <person name="Mendes T.A."/>
            <person name="Urmenyi T.P."/>
            <person name="Silva V.G."/>
            <person name="da Rocha W.D."/>
            <person name="Andersson B."/>
            <person name="Romanha A.J."/>
            <person name="Steindel M."/>
            <person name="de Vasconcelos A.T."/>
            <person name="Grisard E.C."/>
        </authorList>
    </citation>
    <scope>NUCLEOTIDE SEQUENCE [LARGE SCALE GENOMIC DNA]</scope>
    <source>
        <strain evidence="2 3">SC58</strain>
    </source>
</reference>
<comment type="caution">
    <text evidence="2">The sequence shown here is derived from an EMBL/GenBank/DDBJ whole genome shotgun (WGS) entry which is preliminary data.</text>
</comment>
<keyword evidence="3" id="KW-1185">Reference proteome</keyword>
<name>A0A061IRR9_TRYRA</name>
<dbReference type="AlphaFoldDB" id="A0A061IRR9"/>
<protein>
    <submittedName>
        <fullName evidence="2">Uncharacterized protein</fullName>
    </submittedName>
</protein>
<organism evidence="2 3">
    <name type="scientific">Trypanosoma rangeli SC58</name>
    <dbReference type="NCBI Taxonomy" id="429131"/>
    <lineage>
        <taxon>Eukaryota</taxon>
        <taxon>Discoba</taxon>
        <taxon>Euglenozoa</taxon>
        <taxon>Kinetoplastea</taxon>
        <taxon>Metakinetoplastina</taxon>
        <taxon>Trypanosomatida</taxon>
        <taxon>Trypanosomatidae</taxon>
        <taxon>Trypanosoma</taxon>
        <taxon>Herpetosoma</taxon>
    </lineage>
</organism>
<dbReference type="EMBL" id="AUPL01008398">
    <property type="protein sequence ID" value="ESL04839.1"/>
    <property type="molecule type" value="Genomic_DNA"/>
</dbReference>
<evidence type="ECO:0000313" key="2">
    <source>
        <dbReference type="EMBL" id="ESL04839.1"/>
    </source>
</evidence>
<keyword evidence="1" id="KW-0472">Membrane</keyword>
<proteinExistence type="predicted"/>
<keyword evidence="1" id="KW-0812">Transmembrane</keyword>